<comment type="caution">
    <text evidence="2">The sequence shown here is derived from an EMBL/GenBank/DDBJ whole genome shotgun (WGS) entry which is preliminary data.</text>
</comment>
<organism evidence="2 3">
    <name type="scientific">Lysinibacillus xylanilyticus</name>
    <dbReference type="NCBI Taxonomy" id="582475"/>
    <lineage>
        <taxon>Bacteria</taxon>
        <taxon>Bacillati</taxon>
        <taxon>Bacillota</taxon>
        <taxon>Bacilli</taxon>
        <taxon>Bacillales</taxon>
        <taxon>Bacillaceae</taxon>
        <taxon>Lysinibacillus</taxon>
    </lineage>
</organism>
<feature type="region of interest" description="Disordered" evidence="1">
    <location>
        <begin position="47"/>
        <end position="68"/>
    </location>
</feature>
<dbReference type="Proteomes" id="UP000232101">
    <property type="component" value="Unassembled WGS sequence"/>
</dbReference>
<evidence type="ECO:0000256" key="1">
    <source>
        <dbReference type="SAM" id="MobiDB-lite"/>
    </source>
</evidence>
<name>A0A2M9Q792_9BACI</name>
<reference evidence="2 3" key="1">
    <citation type="submission" date="2017-11" db="EMBL/GenBank/DDBJ databases">
        <title>Bacterial isolate from king chilli rhizosphere.</title>
        <authorList>
            <person name="Takhelmayum P."/>
            <person name="Sarangthem I."/>
        </authorList>
    </citation>
    <scope>NUCLEOTIDE SEQUENCE [LARGE SCALE GENOMIC DNA]</scope>
    <source>
        <strain evidence="3">t26</strain>
    </source>
</reference>
<evidence type="ECO:0000313" key="2">
    <source>
        <dbReference type="EMBL" id="PJO43941.1"/>
    </source>
</evidence>
<feature type="compositionally biased region" description="Basic and acidic residues" evidence="1">
    <location>
        <begin position="47"/>
        <end position="56"/>
    </location>
</feature>
<accession>A0A2M9Q792</accession>
<sequence length="68" mass="7778">MEDGDYEANVAHYCLHKLKKWPSEFDNLPLYEKAFVIASVQLKIKADKDGEKEAKQGAKGKRAGRKKR</sequence>
<protein>
    <submittedName>
        <fullName evidence="2">Uncharacterized protein</fullName>
    </submittedName>
</protein>
<dbReference type="EMBL" id="PHQY01000586">
    <property type="protein sequence ID" value="PJO43941.1"/>
    <property type="molecule type" value="Genomic_DNA"/>
</dbReference>
<feature type="compositionally biased region" description="Basic residues" evidence="1">
    <location>
        <begin position="58"/>
        <end position="68"/>
    </location>
</feature>
<gene>
    <name evidence="2" type="ORF">CWD94_10060</name>
</gene>
<evidence type="ECO:0000313" key="3">
    <source>
        <dbReference type="Proteomes" id="UP000232101"/>
    </source>
</evidence>
<proteinExistence type="predicted"/>
<dbReference type="AlphaFoldDB" id="A0A2M9Q792"/>